<evidence type="ECO:0000313" key="1">
    <source>
        <dbReference type="EMBL" id="VEN41631.1"/>
    </source>
</evidence>
<gene>
    <name evidence="1" type="ORF">CALMAC_LOCUS5385</name>
</gene>
<evidence type="ECO:0008006" key="3">
    <source>
        <dbReference type="Google" id="ProtNLM"/>
    </source>
</evidence>
<dbReference type="AlphaFoldDB" id="A0A653C1B8"/>
<evidence type="ECO:0000313" key="2">
    <source>
        <dbReference type="Proteomes" id="UP000410492"/>
    </source>
</evidence>
<protein>
    <recommendedName>
        <fullName evidence="3">H15 domain-containing protein</fullName>
    </recommendedName>
</protein>
<organism evidence="1 2">
    <name type="scientific">Callosobruchus maculatus</name>
    <name type="common">Southern cowpea weevil</name>
    <name type="synonym">Pulse bruchid</name>
    <dbReference type="NCBI Taxonomy" id="64391"/>
    <lineage>
        <taxon>Eukaryota</taxon>
        <taxon>Metazoa</taxon>
        <taxon>Ecdysozoa</taxon>
        <taxon>Arthropoda</taxon>
        <taxon>Hexapoda</taxon>
        <taxon>Insecta</taxon>
        <taxon>Pterygota</taxon>
        <taxon>Neoptera</taxon>
        <taxon>Endopterygota</taxon>
        <taxon>Coleoptera</taxon>
        <taxon>Polyphaga</taxon>
        <taxon>Cucujiformia</taxon>
        <taxon>Chrysomeloidea</taxon>
        <taxon>Chrysomelidae</taxon>
        <taxon>Bruchinae</taxon>
        <taxon>Bruchini</taxon>
        <taxon>Callosobruchus</taxon>
    </lineage>
</organism>
<sequence length="119" mass="13481">MSTNSVTKLKRRMAKVVLSTIKKIGGSKGLTFKKIYESIGDEYPNTKRDIVSINNTLQKAIAFGAVAQRKDKKYVLGSVVKEIIDKKGGRRPYYVIEGPTRTVRLKKKSAPKRRLKNRK</sequence>
<name>A0A653C1B8_CALMS</name>
<proteinExistence type="predicted"/>
<dbReference type="Proteomes" id="UP000410492">
    <property type="component" value="Unassembled WGS sequence"/>
</dbReference>
<dbReference type="EMBL" id="CAACVG010006778">
    <property type="protein sequence ID" value="VEN41631.1"/>
    <property type="molecule type" value="Genomic_DNA"/>
</dbReference>
<accession>A0A653C1B8</accession>
<dbReference type="OrthoDB" id="6764083at2759"/>
<reference evidence="1 2" key="1">
    <citation type="submission" date="2019-01" db="EMBL/GenBank/DDBJ databases">
        <authorList>
            <person name="Sayadi A."/>
        </authorList>
    </citation>
    <scope>NUCLEOTIDE SEQUENCE [LARGE SCALE GENOMIC DNA]</scope>
</reference>
<keyword evidence="2" id="KW-1185">Reference proteome</keyword>